<reference evidence="2" key="1">
    <citation type="submission" date="2025-08" db="UniProtKB">
        <authorList>
            <consortium name="RefSeq"/>
        </authorList>
    </citation>
    <scope>IDENTIFICATION</scope>
    <source>
        <tissue evidence="2">Whole insect</tissue>
    </source>
</reference>
<accession>A0A6P7GSH3</accession>
<dbReference type="AlphaFoldDB" id="A0A6P7GSH3"/>
<name>A0A6P7GSH3_DIAVI</name>
<feature type="region of interest" description="Disordered" evidence="1">
    <location>
        <begin position="1"/>
        <end position="27"/>
    </location>
</feature>
<evidence type="ECO:0000313" key="2">
    <source>
        <dbReference type="RefSeq" id="XP_028149022.1"/>
    </source>
</evidence>
<protein>
    <submittedName>
        <fullName evidence="2">Uncharacterized protein LOC114342416</fullName>
    </submittedName>
</protein>
<gene>
    <name evidence="2" type="primary">LOC114342416</name>
</gene>
<dbReference type="InParanoid" id="A0A6P7GSH3"/>
<dbReference type="RefSeq" id="XP_028149022.1">
    <property type="nucleotide sequence ID" value="XM_028293221.1"/>
</dbReference>
<sequence>MSTKGGKDTQQRRSDNRRGRKNNQAAKDSQNAFVLELGLTESSTLAALDVPQSVRPGAVHISLLGANETIGNMLHRLSAIAQHPLAMQLTQENQEIYRKVFQYVATSRVAAAQTQVPYAAGHILEYVGVFTYDQFRFIDGRCGTLPRPLAWTLANIGKFKMFGVDNVPAMPYQDANQADLYGLVSGGYFNIICYVRLHGPGLPPIPEEDENAVRVISQFLPCITLDGNRRFNQRTLDFWQDQIPTQAEWMVFVNINASVREQGLAVTGFKVSTGTGSPSQTIRFPNLQTSVDVNHYYWLILAQNPTIRAAIVLRLGLDAHLPTALLRDRFIGNPKTAPFCGYATPVVYIDALLRD</sequence>
<proteinExistence type="predicted"/>
<organism evidence="2">
    <name type="scientific">Diabrotica virgifera virgifera</name>
    <name type="common">western corn rootworm</name>
    <dbReference type="NCBI Taxonomy" id="50390"/>
    <lineage>
        <taxon>Eukaryota</taxon>
        <taxon>Metazoa</taxon>
        <taxon>Ecdysozoa</taxon>
        <taxon>Arthropoda</taxon>
        <taxon>Hexapoda</taxon>
        <taxon>Insecta</taxon>
        <taxon>Pterygota</taxon>
        <taxon>Neoptera</taxon>
        <taxon>Endopterygota</taxon>
        <taxon>Coleoptera</taxon>
        <taxon>Polyphaga</taxon>
        <taxon>Cucujiformia</taxon>
        <taxon>Chrysomeloidea</taxon>
        <taxon>Chrysomelidae</taxon>
        <taxon>Galerucinae</taxon>
        <taxon>Diabroticina</taxon>
        <taxon>Diabroticites</taxon>
        <taxon>Diabrotica</taxon>
    </lineage>
</organism>
<evidence type="ECO:0000256" key="1">
    <source>
        <dbReference type="SAM" id="MobiDB-lite"/>
    </source>
</evidence>
<feature type="compositionally biased region" description="Basic and acidic residues" evidence="1">
    <location>
        <begin position="1"/>
        <end position="17"/>
    </location>
</feature>